<dbReference type="AlphaFoldDB" id="A0A7N2KRB1"/>
<protein>
    <submittedName>
        <fullName evidence="2">Uncharacterized protein</fullName>
    </submittedName>
</protein>
<dbReference type="Gramene" id="QL02p001457:mrna">
    <property type="protein sequence ID" value="QL02p001457:mrna"/>
    <property type="gene ID" value="QL02p001457"/>
</dbReference>
<keyword evidence="3" id="KW-1185">Reference proteome</keyword>
<sequence>MQQRPGKPSSHGKRMNSRQAMDTHGSGARTRLRHYPLVPSQYRSGGPWVRADRPVGGLVRTPIPGQKQLREIQILKTIYSILLQNAESVALVSPWQGSVESRHQKKAIPVTSLKVGDGDMLRDLNLQCEELIKEEFGESCNFDVDELIGRYFCMGLKWANDIISSTTEELVLMARQDNAIP</sequence>
<dbReference type="EnsemblPlants" id="QL02p001457:mrna">
    <property type="protein sequence ID" value="QL02p001457:mrna"/>
    <property type="gene ID" value="QL02p001457"/>
</dbReference>
<evidence type="ECO:0000313" key="3">
    <source>
        <dbReference type="Proteomes" id="UP000594261"/>
    </source>
</evidence>
<accession>A0A7N2KRB1</accession>
<organism evidence="2 3">
    <name type="scientific">Quercus lobata</name>
    <name type="common">Valley oak</name>
    <dbReference type="NCBI Taxonomy" id="97700"/>
    <lineage>
        <taxon>Eukaryota</taxon>
        <taxon>Viridiplantae</taxon>
        <taxon>Streptophyta</taxon>
        <taxon>Embryophyta</taxon>
        <taxon>Tracheophyta</taxon>
        <taxon>Spermatophyta</taxon>
        <taxon>Magnoliopsida</taxon>
        <taxon>eudicotyledons</taxon>
        <taxon>Gunneridae</taxon>
        <taxon>Pentapetalae</taxon>
        <taxon>rosids</taxon>
        <taxon>fabids</taxon>
        <taxon>Fagales</taxon>
        <taxon>Fagaceae</taxon>
        <taxon>Quercus</taxon>
    </lineage>
</organism>
<name>A0A7N2KRB1_QUELO</name>
<reference evidence="2" key="2">
    <citation type="submission" date="2021-01" db="UniProtKB">
        <authorList>
            <consortium name="EnsemblPlants"/>
        </authorList>
    </citation>
    <scope>IDENTIFICATION</scope>
</reference>
<evidence type="ECO:0000313" key="2">
    <source>
        <dbReference type="EnsemblPlants" id="QL02p001457:mrna"/>
    </source>
</evidence>
<dbReference type="Proteomes" id="UP000594261">
    <property type="component" value="Chromosome 2"/>
</dbReference>
<feature type="region of interest" description="Disordered" evidence="1">
    <location>
        <begin position="1"/>
        <end position="30"/>
    </location>
</feature>
<evidence type="ECO:0000256" key="1">
    <source>
        <dbReference type="SAM" id="MobiDB-lite"/>
    </source>
</evidence>
<proteinExistence type="predicted"/>
<reference evidence="3" key="1">
    <citation type="journal article" date="2016" name="G3 (Bethesda)">
        <title>First Draft Assembly and Annotation of the Genome of a California Endemic Oak Quercus lobata Nee (Fagaceae).</title>
        <authorList>
            <person name="Sork V.L."/>
            <person name="Fitz-Gibbon S.T."/>
            <person name="Puiu D."/>
            <person name="Crepeau M."/>
            <person name="Gugger P.F."/>
            <person name="Sherman R."/>
            <person name="Stevens K."/>
            <person name="Langley C.H."/>
            <person name="Pellegrini M."/>
            <person name="Salzberg S.L."/>
        </authorList>
    </citation>
    <scope>NUCLEOTIDE SEQUENCE [LARGE SCALE GENOMIC DNA]</scope>
    <source>
        <strain evidence="3">cv. SW786</strain>
    </source>
</reference>
<dbReference type="InParanoid" id="A0A7N2KRB1"/>